<keyword evidence="6 11" id="KW-0064">Aspartyl protease</keyword>
<dbReference type="InterPro" id="IPR001461">
    <property type="entry name" value="Aspartic_peptidase_A1"/>
</dbReference>
<dbReference type="STRING" id="336963.C4JDF6"/>
<feature type="chain" id="PRO_5002939141" description="Peptidase A1 domain-containing protein" evidence="12">
    <location>
        <begin position="20"/>
        <end position="426"/>
    </location>
</feature>
<dbReference type="InterPro" id="IPR034163">
    <property type="entry name" value="Aspergillopepsin-like_cat_dom"/>
</dbReference>
<evidence type="ECO:0000256" key="10">
    <source>
        <dbReference type="PIRSR" id="PIRSR601461-1"/>
    </source>
</evidence>
<dbReference type="InterPro" id="IPR033121">
    <property type="entry name" value="PEPTIDASE_A1"/>
</dbReference>
<keyword evidence="8" id="KW-0865">Zymogen</keyword>
<evidence type="ECO:0000256" key="6">
    <source>
        <dbReference type="ARBA" id="ARBA00022750"/>
    </source>
</evidence>
<feature type="active site" evidence="10">
    <location>
        <position position="310"/>
    </location>
</feature>
<evidence type="ECO:0000256" key="5">
    <source>
        <dbReference type="ARBA" id="ARBA00022729"/>
    </source>
</evidence>
<dbReference type="eggNOG" id="KOG1339">
    <property type="taxonomic scope" value="Eukaryota"/>
</dbReference>
<dbReference type="PANTHER" id="PTHR47966:SF23">
    <property type="entry name" value="ASPARTIC ENDOPEPTIDASE, PUTATIVE (AFU_ORTHOLOGUE AFUA_2G15950)-RELATED"/>
    <property type="match status" value="1"/>
</dbReference>
<comment type="subcellular location">
    <subcellularLocation>
        <location evidence="1">Secreted</location>
    </subcellularLocation>
</comment>
<evidence type="ECO:0000259" key="13">
    <source>
        <dbReference type="PROSITE" id="PS51767"/>
    </source>
</evidence>
<keyword evidence="5 12" id="KW-0732">Signal</keyword>
<dbReference type="GO" id="GO:0004190">
    <property type="term" value="F:aspartic-type endopeptidase activity"/>
    <property type="evidence" value="ECO:0007669"/>
    <property type="project" value="UniProtKB-KW"/>
</dbReference>
<keyword evidence="9" id="KW-0325">Glycoprotein</keyword>
<feature type="active site" evidence="10">
    <location>
        <position position="122"/>
    </location>
</feature>
<dbReference type="SUPFAM" id="SSF50630">
    <property type="entry name" value="Acid proteases"/>
    <property type="match status" value="1"/>
</dbReference>
<reference evidence="15" key="1">
    <citation type="journal article" date="2009" name="Genome Res.">
        <title>Comparative genomic analyses of the human fungal pathogens Coccidioides and their relatives.</title>
        <authorList>
            <person name="Sharpton T.J."/>
            <person name="Stajich J.E."/>
            <person name="Rounsley S.D."/>
            <person name="Gardner M.J."/>
            <person name="Wortman J.R."/>
            <person name="Jordar V.S."/>
            <person name="Maiti R."/>
            <person name="Kodira C.D."/>
            <person name="Neafsey D.E."/>
            <person name="Zeng Q."/>
            <person name="Hung C.-Y."/>
            <person name="McMahan C."/>
            <person name="Muszewska A."/>
            <person name="Grynberg M."/>
            <person name="Mandel M.A."/>
            <person name="Kellner E.M."/>
            <person name="Barker B.M."/>
            <person name="Galgiani J.N."/>
            <person name="Orbach M.J."/>
            <person name="Kirkland T.N."/>
            <person name="Cole G.T."/>
            <person name="Henn M.R."/>
            <person name="Birren B.W."/>
            <person name="Taylor J.W."/>
        </authorList>
    </citation>
    <scope>NUCLEOTIDE SEQUENCE [LARGE SCALE GENOMIC DNA]</scope>
    <source>
        <strain evidence="15">UAMH 1704</strain>
    </source>
</reference>
<evidence type="ECO:0000256" key="4">
    <source>
        <dbReference type="ARBA" id="ARBA00022670"/>
    </source>
</evidence>
<dbReference type="Gene3D" id="2.40.70.10">
    <property type="entry name" value="Acid Proteases"/>
    <property type="match status" value="2"/>
</dbReference>
<dbReference type="MEROPS" id="A01.079"/>
<evidence type="ECO:0000313" key="14">
    <source>
        <dbReference type="EMBL" id="EEP75536.1"/>
    </source>
</evidence>
<dbReference type="GO" id="GO:0005576">
    <property type="term" value="C:extracellular region"/>
    <property type="evidence" value="ECO:0007669"/>
    <property type="project" value="UniProtKB-SubCell"/>
</dbReference>
<dbReference type="PANTHER" id="PTHR47966">
    <property type="entry name" value="BETA-SITE APP-CLEAVING ENZYME, ISOFORM A-RELATED"/>
    <property type="match status" value="1"/>
</dbReference>
<dbReference type="VEuPathDB" id="FungiDB:UREG_00382"/>
<evidence type="ECO:0000313" key="15">
    <source>
        <dbReference type="Proteomes" id="UP000002058"/>
    </source>
</evidence>
<organism evidence="14 15">
    <name type="scientific">Uncinocarpus reesii (strain UAMH 1704)</name>
    <dbReference type="NCBI Taxonomy" id="336963"/>
    <lineage>
        <taxon>Eukaryota</taxon>
        <taxon>Fungi</taxon>
        <taxon>Dikarya</taxon>
        <taxon>Ascomycota</taxon>
        <taxon>Pezizomycotina</taxon>
        <taxon>Eurotiomycetes</taxon>
        <taxon>Eurotiomycetidae</taxon>
        <taxon>Onygenales</taxon>
        <taxon>Onygenaceae</taxon>
        <taxon>Uncinocarpus</taxon>
    </lineage>
</organism>
<evidence type="ECO:0000256" key="2">
    <source>
        <dbReference type="ARBA" id="ARBA00007447"/>
    </source>
</evidence>
<dbReference type="GeneID" id="8444465"/>
<evidence type="ECO:0000256" key="1">
    <source>
        <dbReference type="ARBA" id="ARBA00004613"/>
    </source>
</evidence>
<dbReference type="OrthoDB" id="2747330at2759"/>
<dbReference type="Proteomes" id="UP000002058">
    <property type="component" value="Unassembled WGS sequence"/>
</dbReference>
<evidence type="ECO:0000256" key="9">
    <source>
        <dbReference type="ARBA" id="ARBA00023180"/>
    </source>
</evidence>
<dbReference type="PROSITE" id="PS00141">
    <property type="entry name" value="ASP_PROTEASE"/>
    <property type="match status" value="2"/>
</dbReference>
<dbReference type="InParanoid" id="C4JDF6"/>
<evidence type="ECO:0000256" key="11">
    <source>
        <dbReference type="RuleBase" id="RU000454"/>
    </source>
</evidence>
<dbReference type="PROSITE" id="PS51767">
    <property type="entry name" value="PEPTIDASE_A1"/>
    <property type="match status" value="1"/>
</dbReference>
<evidence type="ECO:0000256" key="7">
    <source>
        <dbReference type="ARBA" id="ARBA00022801"/>
    </source>
</evidence>
<dbReference type="FunFam" id="2.40.70.10:FF:000026">
    <property type="entry name" value="Endothiapepsin"/>
    <property type="match status" value="1"/>
</dbReference>
<feature type="domain" description="Peptidase A1" evidence="13">
    <location>
        <begin position="106"/>
        <end position="423"/>
    </location>
</feature>
<sequence length="426" mass="45986">MHWIQFLLGLSLLCLQASSSPTPPKKTTRSFKIDLVRRSDYLPDGPRALKKAYAKFGIIPTNINYGHFNDFIPLASGLDRDAISKAKQPDETGAVTNTPTAHDVQYLSPVTIGGQQFVMNLDTGSSDTWVFNTQLPESARKGHSSFNPTKSRTFSKMDGSSFNITYGDASFAFGSVGTDTVDIGGATVAKQAIGLPSQVSASFIKDEISDGLVGLGFDKLSTMRPKRQKSFLTNLAADLDEPVFAAQLKKGAPGSYEFGTIDRTKFKGNLTKVPVNSARGFWEFKSSLFKVGNDTQLRQIKLKTPNAIADTGTTLILVDGEMVKAYYEQVKDAKLSTQAGGYIFPCDTTLPALYVSLADTHLAKIPGNLLNFSPVGSDAKTGEELCFGGVQSNMGTGLQIFGDIFFKALFVVFDLRGPCLHVAAHA</sequence>
<evidence type="ECO:0000256" key="8">
    <source>
        <dbReference type="ARBA" id="ARBA00023145"/>
    </source>
</evidence>
<dbReference type="OMA" id="NGVGEYE"/>
<dbReference type="EMBL" id="CH476615">
    <property type="protein sequence ID" value="EEP75536.1"/>
    <property type="molecule type" value="Genomic_DNA"/>
</dbReference>
<dbReference type="InterPro" id="IPR001969">
    <property type="entry name" value="Aspartic_peptidase_AS"/>
</dbReference>
<dbReference type="PRINTS" id="PR00792">
    <property type="entry name" value="PEPSIN"/>
</dbReference>
<proteinExistence type="inferred from homology"/>
<dbReference type="RefSeq" id="XP_002540869.1">
    <property type="nucleotide sequence ID" value="XM_002540823.1"/>
</dbReference>
<keyword evidence="15" id="KW-1185">Reference proteome</keyword>
<dbReference type="InterPro" id="IPR021109">
    <property type="entry name" value="Peptidase_aspartic_dom_sf"/>
</dbReference>
<dbReference type="KEGG" id="ure:UREG_00382"/>
<dbReference type="Pfam" id="PF00026">
    <property type="entry name" value="Asp"/>
    <property type="match status" value="1"/>
</dbReference>
<dbReference type="GO" id="GO:0006508">
    <property type="term" value="P:proteolysis"/>
    <property type="evidence" value="ECO:0007669"/>
    <property type="project" value="UniProtKB-KW"/>
</dbReference>
<gene>
    <name evidence="14" type="ORF">UREG_00382</name>
</gene>
<evidence type="ECO:0000256" key="12">
    <source>
        <dbReference type="SAM" id="SignalP"/>
    </source>
</evidence>
<dbReference type="HOGENOM" id="CLU_013253_0_0_1"/>
<comment type="similarity">
    <text evidence="2 11">Belongs to the peptidase A1 family.</text>
</comment>
<feature type="signal peptide" evidence="12">
    <location>
        <begin position="1"/>
        <end position="19"/>
    </location>
</feature>
<evidence type="ECO:0000256" key="3">
    <source>
        <dbReference type="ARBA" id="ARBA00022525"/>
    </source>
</evidence>
<keyword evidence="3" id="KW-0964">Secreted</keyword>
<dbReference type="CDD" id="cd06097">
    <property type="entry name" value="Aspergillopepsin_like"/>
    <property type="match status" value="1"/>
</dbReference>
<keyword evidence="7 11" id="KW-0378">Hydrolase</keyword>
<accession>C4JDF6</accession>
<keyword evidence="4 11" id="KW-0645">Protease</keyword>
<name>C4JDF6_UNCRE</name>
<dbReference type="AlphaFoldDB" id="C4JDF6"/>
<protein>
    <recommendedName>
        <fullName evidence="13">Peptidase A1 domain-containing protein</fullName>
    </recommendedName>
</protein>